<accession>A0A091AZV0</accession>
<dbReference type="PATRIC" id="fig|1121015.4.peg.422"/>
<protein>
    <submittedName>
        <fullName evidence="3">Uncharacterized protein</fullName>
    </submittedName>
</protein>
<dbReference type="OrthoDB" id="9799367at2"/>
<dbReference type="PROSITE" id="PS50005">
    <property type="entry name" value="TPR"/>
    <property type="match status" value="1"/>
</dbReference>
<dbReference type="RefSeq" id="WP_022969008.1">
    <property type="nucleotide sequence ID" value="NZ_ATVD01000002.1"/>
</dbReference>
<dbReference type="Proteomes" id="UP000029385">
    <property type="component" value="Unassembled WGS sequence"/>
</dbReference>
<dbReference type="EMBL" id="AVCI01000001">
    <property type="protein sequence ID" value="KFN44837.1"/>
    <property type="molecule type" value="Genomic_DNA"/>
</dbReference>
<comment type="caution">
    <text evidence="3">The sequence shown here is derived from an EMBL/GenBank/DDBJ whole genome shotgun (WGS) entry which is preliminary data.</text>
</comment>
<proteinExistence type="predicted"/>
<reference evidence="3 4" key="1">
    <citation type="submission" date="2013-09" db="EMBL/GenBank/DDBJ databases">
        <title>Genome sequencing of Arenimonas oryziterrae.</title>
        <authorList>
            <person name="Chen F."/>
            <person name="Wang G."/>
        </authorList>
    </citation>
    <scope>NUCLEOTIDE SEQUENCE [LARGE SCALE GENOMIC DNA]</scope>
    <source>
        <strain evidence="3 4">YC6267</strain>
    </source>
</reference>
<sequence length="384" mass="41564">MKRLLVLVLAALCAPTAAAQVSAFSYRAERAPAPGTVWHYTKSNRDGSKPWHLDAYIASPTRITVVKWVEGASDFVEVTADLSLAQAMPVNLQQWNTAAHRREPKLYASSTDGKTMHAVLADGQTFDLHAAQGPLNFWGFDLMGVAFMLPHLADPTKAFEMSFINTNQPGTHGQPLDVDVVRFEPAGMETIEGVACRKFKLTGPLFGDQTGFVWIDASTGRLERAEHAVPTSTDWSDWRLDRVSSETMDGIAWEKFKLGLADAQAGGGGTRSAAGAMKTAYDKAGIAAAFEAGEQFKRDSLKAFEGDLNTFGYALLGFGKNEDALAVFQRAARDYPQSANAWDSLGEAQAAAGRKAEAIASYRKSLQLDPGNDNARKQIEALAK</sequence>
<evidence type="ECO:0000313" key="4">
    <source>
        <dbReference type="Proteomes" id="UP000029385"/>
    </source>
</evidence>
<dbReference type="eggNOG" id="COG2976">
    <property type="taxonomic scope" value="Bacteria"/>
</dbReference>
<evidence type="ECO:0000256" key="1">
    <source>
        <dbReference type="PROSITE-ProRule" id="PRU00339"/>
    </source>
</evidence>
<gene>
    <name evidence="3" type="ORF">N789_02135</name>
</gene>
<feature type="signal peptide" evidence="2">
    <location>
        <begin position="1"/>
        <end position="19"/>
    </location>
</feature>
<dbReference type="STRING" id="1121015.GCA_000420545_01372"/>
<dbReference type="SMART" id="SM00028">
    <property type="entry name" value="TPR"/>
    <property type="match status" value="1"/>
</dbReference>
<organism evidence="3 4">
    <name type="scientific">Arenimonas oryziterrae DSM 21050 = YC6267</name>
    <dbReference type="NCBI Taxonomy" id="1121015"/>
    <lineage>
        <taxon>Bacteria</taxon>
        <taxon>Pseudomonadati</taxon>
        <taxon>Pseudomonadota</taxon>
        <taxon>Gammaproteobacteria</taxon>
        <taxon>Lysobacterales</taxon>
        <taxon>Lysobacteraceae</taxon>
        <taxon>Arenimonas</taxon>
    </lineage>
</organism>
<keyword evidence="2" id="KW-0732">Signal</keyword>
<feature type="chain" id="PRO_5001869206" evidence="2">
    <location>
        <begin position="20"/>
        <end position="384"/>
    </location>
</feature>
<keyword evidence="1" id="KW-0802">TPR repeat</keyword>
<name>A0A091AZV0_9GAMM</name>
<keyword evidence="4" id="KW-1185">Reference proteome</keyword>
<dbReference type="SUPFAM" id="SSF48452">
    <property type="entry name" value="TPR-like"/>
    <property type="match status" value="1"/>
</dbReference>
<dbReference type="Pfam" id="PF13432">
    <property type="entry name" value="TPR_16"/>
    <property type="match status" value="1"/>
</dbReference>
<evidence type="ECO:0000313" key="3">
    <source>
        <dbReference type="EMBL" id="KFN44837.1"/>
    </source>
</evidence>
<dbReference type="Gene3D" id="1.25.40.10">
    <property type="entry name" value="Tetratricopeptide repeat domain"/>
    <property type="match status" value="1"/>
</dbReference>
<dbReference type="InterPro" id="IPR019734">
    <property type="entry name" value="TPR_rpt"/>
</dbReference>
<evidence type="ECO:0000256" key="2">
    <source>
        <dbReference type="SAM" id="SignalP"/>
    </source>
</evidence>
<feature type="repeat" description="TPR" evidence="1">
    <location>
        <begin position="339"/>
        <end position="372"/>
    </location>
</feature>
<dbReference type="InterPro" id="IPR011990">
    <property type="entry name" value="TPR-like_helical_dom_sf"/>
</dbReference>
<dbReference type="AlphaFoldDB" id="A0A091AZV0"/>